<dbReference type="Proteomes" id="UP001595909">
    <property type="component" value="Unassembled WGS sequence"/>
</dbReference>
<evidence type="ECO:0000313" key="3">
    <source>
        <dbReference type="Proteomes" id="UP001595909"/>
    </source>
</evidence>
<organism evidence="2 3">
    <name type="scientific">Actinomycetospora chibensis</name>
    <dbReference type="NCBI Taxonomy" id="663606"/>
    <lineage>
        <taxon>Bacteria</taxon>
        <taxon>Bacillati</taxon>
        <taxon>Actinomycetota</taxon>
        <taxon>Actinomycetes</taxon>
        <taxon>Pseudonocardiales</taxon>
        <taxon>Pseudonocardiaceae</taxon>
        <taxon>Actinomycetospora</taxon>
    </lineage>
</organism>
<gene>
    <name evidence="2" type="ORF">ACFPEL_22550</name>
</gene>
<sequence>MTVAEPGEPRAGARKMVATPGRPLEESVRRVAEAHFGADFDAVRVHTDALAAKSADALGADAYTVGHHIAFGDGKYTPVSPGGRRLLMHELAHVAQQPAVDPTAVERMPVAMPHAAAERAADHAVAVPGAPTVVSPPAIHRQPKERPKLTFELNVFGIEGTPQTNANLVAFARFVAGTLESDLDDVESVELRARARNWLDTTAKALPYFEQHAAEPIDDAMVPLINHQAEQLVAIREAIREEQVERLRAALVAEQRAAEKAAAAAEALQPRLDDALRVAYRMGDSSAVKTAVSTVKTGLSAARNLNTLARDITTDIFKLPLPKGTTMSIDRWSSQIGRVKVTIVNVGKYTDMLTKLNRGLAVINIALTIADRRKRATDVEQGMKDLEDVVGIATDLATLSPVSLPPHMSLMSTLWIKPALKVISKQIGVLVEQLGEVNRISVEVTGNLMYPGAEPGGQEMFDVMVAVMRASTASEVPPIRDRVAEYLYDHRDKLEAGAEEAVPTSGWWFWEALDSDRSRAWLFTHRRRIWAMFYGSMAVPERRSR</sequence>
<evidence type="ECO:0000259" key="1">
    <source>
        <dbReference type="Pfam" id="PF13699"/>
    </source>
</evidence>
<dbReference type="Pfam" id="PF13699">
    <property type="entry name" value="eCIS_core"/>
    <property type="match status" value="1"/>
</dbReference>
<dbReference type="EMBL" id="JBHSIM010000047">
    <property type="protein sequence ID" value="MFC4835206.1"/>
    <property type="molecule type" value="Genomic_DNA"/>
</dbReference>
<feature type="domain" description="eCIS core" evidence="1">
    <location>
        <begin position="23"/>
        <end position="97"/>
    </location>
</feature>
<keyword evidence="3" id="KW-1185">Reference proteome</keyword>
<protein>
    <submittedName>
        <fullName evidence="2">DUF4157 domain-containing protein</fullName>
    </submittedName>
</protein>
<evidence type="ECO:0000313" key="2">
    <source>
        <dbReference type="EMBL" id="MFC4835206.1"/>
    </source>
</evidence>
<proteinExistence type="predicted"/>
<comment type="caution">
    <text evidence="2">The sequence shown here is derived from an EMBL/GenBank/DDBJ whole genome shotgun (WGS) entry which is preliminary data.</text>
</comment>
<accession>A0ABV9RPH9</accession>
<dbReference type="RefSeq" id="WP_274191678.1">
    <property type="nucleotide sequence ID" value="NZ_BAABHN010000047.1"/>
</dbReference>
<dbReference type="InterPro" id="IPR025295">
    <property type="entry name" value="eCIS_core_dom"/>
</dbReference>
<name>A0ABV9RPH9_9PSEU</name>
<reference evidence="3" key="1">
    <citation type="journal article" date="2019" name="Int. J. Syst. Evol. Microbiol.">
        <title>The Global Catalogue of Microorganisms (GCM) 10K type strain sequencing project: providing services to taxonomists for standard genome sequencing and annotation.</title>
        <authorList>
            <consortium name="The Broad Institute Genomics Platform"/>
            <consortium name="The Broad Institute Genome Sequencing Center for Infectious Disease"/>
            <person name="Wu L."/>
            <person name="Ma J."/>
        </authorList>
    </citation>
    <scope>NUCLEOTIDE SEQUENCE [LARGE SCALE GENOMIC DNA]</scope>
    <source>
        <strain evidence="3">CCUG 50347</strain>
    </source>
</reference>